<keyword evidence="7 9" id="KW-0573">Peptidoglycan synthesis</keyword>
<dbReference type="GO" id="GO:0008360">
    <property type="term" value="P:regulation of cell shape"/>
    <property type="evidence" value="ECO:0007669"/>
    <property type="project" value="UniProtKB-UniRule"/>
</dbReference>
<keyword evidence="4" id="KW-0808">Transferase</keyword>
<dbReference type="OrthoDB" id="9787225at2"/>
<dbReference type="EMBL" id="BJXX01000106">
    <property type="protein sequence ID" value="GEN34934.1"/>
    <property type="molecule type" value="Genomic_DNA"/>
</dbReference>
<dbReference type="AlphaFoldDB" id="A0A511V7K3"/>
<keyword evidence="3" id="KW-0328">Glycosyltransferase</keyword>
<evidence type="ECO:0000256" key="2">
    <source>
        <dbReference type="ARBA" id="ARBA00005992"/>
    </source>
</evidence>
<dbReference type="Gene3D" id="2.40.440.10">
    <property type="entry name" value="L,D-transpeptidase catalytic domain-like"/>
    <property type="match status" value="1"/>
</dbReference>
<dbReference type="GO" id="GO:0016757">
    <property type="term" value="F:glycosyltransferase activity"/>
    <property type="evidence" value="ECO:0007669"/>
    <property type="project" value="UniProtKB-KW"/>
</dbReference>
<keyword evidence="8 9" id="KW-0961">Cell wall biogenesis/degradation</keyword>
<evidence type="ECO:0000256" key="5">
    <source>
        <dbReference type="ARBA" id="ARBA00022801"/>
    </source>
</evidence>
<dbReference type="PANTHER" id="PTHR30582">
    <property type="entry name" value="L,D-TRANSPEPTIDASE"/>
    <property type="match status" value="1"/>
</dbReference>
<reference evidence="11 12" key="1">
    <citation type="submission" date="2019-07" db="EMBL/GenBank/DDBJ databases">
        <title>Whole genome shotgun sequence of Aneurinibacillus danicus NBRC 102444.</title>
        <authorList>
            <person name="Hosoyama A."/>
            <person name="Uohara A."/>
            <person name="Ohji S."/>
            <person name="Ichikawa N."/>
        </authorList>
    </citation>
    <scope>NUCLEOTIDE SEQUENCE [LARGE SCALE GENOMIC DNA]</scope>
    <source>
        <strain evidence="11 12">NBRC 102444</strain>
    </source>
</reference>
<comment type="caution">
    <text evidence="11">The sequence shown here is derived from an EMBL/GenBank/DDBJ whole genome shotgun (WGS) entry which is preliminary data.</text>
</comment>
<evidence type="ECO:0000256" key="3">
    <source>
        <dbReference type="ARBA" id="ARBA00022676"/>
    </source>
</evidence>
<dbReference type="InterPro" id="IPR038063">
    <property type="entry name" value="Transpep_catalytic_dom"/>
</dbReference>
<dbReference type="SUPFAM" id="SSF141523">
    <property type="entry name" value="L,D-transpeptidase catalytic domain-like"/>
    <property type="match status" value="1"/>
</dbReference>
<dbReference type="GO" id="GO:0071555">
    <property type="term" value="P:cell wall organization"/>
    <property type="evidence" value="ECO:0007669"/>
    <property type="project" value="UniProtKB-UniRule"/>
</dbReference>
<evidence type="ECO:0000259" key="10">
    <source>
        <dbReference type="PROSITE" id="PS52029"/>
    </source>
</evidence>
<dbReference type="RefSeq" id="WP_146810187.1">
    <property type="nucleotide sequence ID" value="NZ_BJXX01000106.1"/>
</dbReference>
<comment type="pathway">
    <text evidence="1 9">Cell wall biogenesis; peptidoglycan biosynthesis.</text>
</comment>
<evidence type="ECO:0000313" key="12">
    <source>
        <dbReference type="Proteomes" id="UP000321157"/>
    </source>
</evidence>
<evidence type="ECO:0000256" key="9">
    <source>
        <dbReference type="PROSITE-ProRule" id="PRU01373"/>
    </source>
</evidence>
<proteinExistence type="inferred from homology"/>
<evidence type="ECO:0000256" key="4">
    <source>
        <dbReference type="ARBA" id="ARBA00022679"/>
    </source>
</evidence>
<dbReference type="PROSITE" id="PS52029">
    <property type="entry name" value="LD_TPASE"/>
    <property type="match status" value="1"/>
</dbReference>
<dbReference type="GO" id="GO:0071972">
    <property type="term" value="F:peptidoglycan L,D-transpeptidase activity"/>
    <property type="evidence" value="ECO:0007669"/>
    <property type="project" value="TreeGrafter"/>
</dbReference>
<evidence type="ECO:0000313" key="11">
    <source>
        <dbReference type="EMBL" id="GEN34934.1"/>
    </source>
</evidence>
<feature type="active site" description="Nucleophile" evidence="9">
    <location>
        <position position="313"/>
    </location>
</feature>
<dbReference type="UniPathway" id="UPA00219"/>
<gene>
    <name evidence="11" type="ORF">ADA01nite_23940</name>
</gene>
<evidence type="ECO:0000256" key="7">
    <source>
        <dbReference type="ARBA" id="ARBA00022984"/>
    </source>
</evidence>
<dbReference type="Pfam" id="PF03734">
    <property type="entry name" value="YkuD"/>
    <property type="match status" value="1"/>
</dbReference>
<keyword evidence="5" id="KW-0378">Hydrolase</keyword>
<keyword evidence="6 9" id="KW-0133">Cell shape</keyword>
<dbReference type="GO" id="GO:0018104">
    <property type="term" value="P:peptidoglycan-protein cross-linking"/>
    <property type="evidence" value="ECO:0007669"/>
    <property type="project" value="TreeGrafter"/>
</dbReference>
<keyword evidence="12" id="KW-1185">Reference proteome</keyword>
<comment type="similarity">
    <text evidence="2">Belongs to the YkuD family.</text>
</comment>
<dbReference type="GO" id="GO:0005576">
    <property type="term" value="C:extracellular region"/>
    <property type="evidence" value="ECO:0007669"/>
    <property type="project" value="TreeGrafter"/>
</dbReference>
<dbReference type="Proteomes" id="UP000321157">
    <property type="component" value="Unassembled WGS sequence"/>
</dbReference>
<evidence type="ECO:0000256" key="6">
    <source>
        <dbReference type="ARBA" id="ARBA00022960"/>
    </source>
</evidence>
<evidence type="ECO:0000256" key="8">
    <source>
        <dbReference type="ARBA" id="ARBA00023316"/>
    </source>
</evidence>
<feature type="active site" description="Proton donor/acceptor" evidence="9">
    <location>
        <position position="297"/>
    </location>
</feature>
<organism evidence="11 12">
    <name type="scientific">Aneurinibacillus danicus</name>
    <dbReference type="NCBI Taxonomy" id="267746"/>
    <lineage>
        <taxon>Bacteria</taxon>
        <taxon>Bacillati</taxon>
        <taxon>Bacillota</taxon>
        <taxon>Bacilli</taxon>
        <taxon>Bacillales</taxon>
        <taxon>Paenibacillaceae</taxon>
        <taxon>Aneurinibacillus group</taxon>
        <taxon>Aneurinibacillus</taxon>
    </lineage>
</organism>
<protein>
    <recommendedName>
        <fullName evidence="10">L,D-TPase catalytic domain-containing protein</fullName>
    </recommendedName>
</protein>
<feature type="domain" description="L,D-TPase catalytic" evidence="10">
    <location>
        <begin position="228"/>
        <end position="337"/>
    </location>
</feature>
<sequence>MKTIIKIISIFLVFFYFQFFPQQRVEAPPGQVPEPFYEVVGVPTGQTPGQLREQLHRYINKRNYPPGKVPIIVGVPQVRFIPVYTPLPFYQPNSLSYIAYNSGEEMTFFDPNCLCDNNPEVRRIKKKIALQRSSLEKLLVMRSALYNYYLYNRKLPETLSELTGPFPKNYLSQIPFSQPVHSGTVPALENTGIIYQPELLQPGQVWQTMDDVLRIGGMPEPSIALEPLEVVVYQSSFRMIVYSGPYTVRSYYIGLGAEHRTPVGVYFIRLKVSEPLSQSKVYGTRGLVLSDTDYAIHGTNNPKSIGKSMSKGCVRLHNVQVEELFSMAALGTKVTITEGAAPGFHQPNAPLFHLKARKDEENPHQVYYWKH</sequence>
<dbReference type="PANTHER" id="PTHR30582:SF24">
    <property type="entry name" value="L,D-TRANSPEPTIDASE ERFK_SRFK-RELATED"/>
    <property type="match status" value="1"/>
</dbReference>
<evidence type="ECO:0000256" key="1">
    <source>
        <dbReference type="ARBA" id="ARBA00004752"/>
    </source>
</evidence>
<dbReference type="InterPro" id="IPR050979">
    <property type="entry name" value="LD-transpeptidase"/>
</dbReference>
<name>A0A511V7K3_9BACL</name>
<dbReference type="InterPro" id="IPR005490">
    <property type="entry name" value="LD_TPept_cat_dom"/>
</dbReference>
<accession>A0A511V7K3</accession>
<dbReference type="CDD" id="cd16913">
    <property type="entry name" value="YkuD_like"/>
    <property type="match status" value="1"/>
</dbReference>